<proteinExistence type="predicted"/>
<dbReference type="STRING" id="981085.W9QLQ3"/>
<reference evidence="3" key="1">
    <citation type="submission" date="2013-01" db="EMBL/GenBank/DDBJ databases">
        <title>Draft Genome Sequence of a Mulberry Tree, Morus notabilis C.K. Schneid.</title>
        <authorList>
            <person name="He N."/>
            <person name="Zhao S."/>
        </authorList>
    </citation>
    <scope>NUCLEOTIDE SEQUENCE</scope>
</reference>
<organism evidence="2 3">
    <name type="scientific">Morus notabilis</name>
    <dbReference type="NCBI Taxonomy" id="981085"/>
    <lineage>
        <taxon>Eukaryota</taxon>
        <taxon>Viridiplantae</taxon>
        <taxon>Streptophyta</taxon>
        <taxon>Embryophyta</taxon>
        <taxon>Tracheophyta</taxon>
        <taxon>Spermatophyta</taxon>
        <taxon>Magnoliopsida</taxon>
        <taxon>eudicotyledons</taxon>
        <taxon>Gunneridae</taxon>
        <taxon>Pentapetalae</taxon>
        <taxon>rosids</taxon>
        <taxon>fabids</taxon>
        <taxon>Rosales</taxon>
        <taxon>Moraceae</taxon>
        <taxon>Moreae</taxon>
        <taxon>Morus</taxon>
    </lineage>
</organism>
<name>W9QLQ3_9ROSA</name>
<feature type="compositionally biased region" description="Basic residues" evidence="1">
    <location>
        <begin position="186"/>
        <end position="200"/>
    </location>
</feature>
<feature type="region of interest" description="Disordered" evidence="1">
    <location>
        <begin position="205"/>
        <end position="224"/>
    </location>
</feature>
<dbReference type="eggNOG" id="ENOG502RYMT">
    <property type="taxonomic scope" value="Eukaryota"/>
</dbReference>
<evidence type="ECO:0000256" key="1">
    <source>
        <dbReference type="SAM" id="MobiDB-lite"/>
    </source>
</evidence>
<gene>
    <name evidence="2" type="ORF">L484_009071</name>
</gene>
<feature type="compositionally biased region" description="Polar residues" evidence="1">
    <location>
        <begin position="209"/>
        <end position="224"/>
    </location>
</feature>
<dbReference type="PANTHER" id="PTHR35686">
    <property type="entry name" value="KINETOCHORE PROTEIN"/>
    <property type="match status" value="1"/>
</dbReference>
<feature type="compositionally biased region" description="Low complexity" evidence="1">
    <location>
        <begin position="333"/>
        <end position="343"/>
    </location>
</feature>
<dbReference type="Proteomes" id="UP000030645">
    <property type="component" value="Unassembled WGS sequence"/>
</dbReference>
<dbReference type="PANTHER" id="PTHR35686:SF1">
    <property type="entry name" value="KINETOCHORE PROTEIN"/>
    <property type="match status" value="1"/>
</dbReference>
<accession>W9QLQ3</accession>
<feature type="region of interest" description="Disordered" evidence="1">
    <location>
        <begin position="179"/>
        <end position="200"/>
    </location>
</feature>
<feature type="region of interest" description="Disordered" evidence="1">
    <location>
        <begin position="317"/>
        <end position="347"/>
    </location>
</feature>
<sequence length="508" mass="56791">MSPAFVSTTGKAVKLLVHVWADPICLRFLFQQRANPDSDQSISDDDQDLGHNWPGNCLSLAASTEKKEGLEILSRLERLKGTLESGTKTSILPHEPRSSNCEDDVEMPNFYDEGDSVCPPEKAISKDEENNVLPKLSARVGAKKFSDDSLLRVGIEKQGSLFSWSSASKEAEALMHLNEHASCNSRPKKSSKLKGKGKPRFSFRFQSHKGLSSPATSKDENNLSSSILEAPERLDVMELRTEENLVAELPEDIQVEEENMSEIIPHEVEALRHKCSEQSMAELLYGLQDNASLLRGNSEKNSSKIGKRLQPVVRRNISMLGDRTVNKEDSPDLVESSGSSSDSETSDKDLEIAMSVKKGQTMVDQFQEALGATFLNDKPQGSGLFLKLQQVMQREKEQEMDFVQKLKNGEYQNEPNCIYVKILTRCLDGKLTVCDCLFSDNIESLAWSEPLKETASEGTKRTIIFNPRVPNSVDSVNVDLEVGNCIRIHPPWYDECRMFLASAYMMWS</sequence>
<protein>
    <submittedName>
        <fullName evidence="2">Uncharacterized protein</fullName>
    </submittedName>
</protein>
<keyword evidence="3" id="KW-1185">Reference proteome</keyword>
<dbReference type="AlphaFoldDB" id="W9QLQ3"/>
<evidence type="ECO:0000313" key="3">
    <source>
        <dbReference type="Proteomes" id="UP000030645"/>
    </source>
</evidence>
<evidence type="ECO:0000313" key="2">
    <source>
        <dbReference type="EMBL" id="EXB40826.1"/>
    </source>
</evidence>
<dbReference type="EMBL" id="KE343780">
    <property type="protein sequence ID" value="EXB40826.1"/>
    <property type="molecule type" value="Genomic_DNA"/>
</dbReference>